<accession>A0A383AI53</accession>
<dbReference type="EMBL" id="UINC01192392">
    <property type="protein sequence ID" value="SVE07517.1"/>
    <property type="molecule type" value="Genomic_DNA"/>
</dbReference>
<proteinExistence type="predicted"/>
<evidence type="ECO:0000313" key="1">
    <source>
        <dbReference type="EMBL" id="SVE07517.1"/>
    </source>
</evidence>
<sequence length="160" mass="17732">MKKSILIILTSILLSYPISLMGADYETPHEFKAGDTISAEMMNEIFEYIKKSKTLVTYDDLVGTWSCDKFIFGNTYSDTVDAYTNYNGWYVREGVITTFTKNNDGTMSWSSSNYNTFVIGGSADSDHCNGSGTVAIYKNLVGLTVNQCSGSPMDRTHTIT</sequence>
<protein>
    <submittedName>
        <fullName evidence="1">Uncharacterized protein</fullName>
    </submittedName>
</protein>
<feature type="non-terminal residue" evidence="1">
    <location>
        <position position="160"/>
    </location>
</feature>
<name>A0A383AI53_9ZZZZ</name>
<gene>
    <name evidence="1" type="ORF">METZ01_LOCUS460371</name>
</gene>
<organism evidence="1">
    <name type="scientific">marine metagenome</name>
    <dbReference type="NCBI Taxonomy" id="408172"/>
    <lineage>
        <taxon>unclassified sequences</taxon>
        <taxon>metagenomes</taxon>
        <taxon>ecological metagenomes</taxon>
    </lineage>
</organism>
<reference evidence="1" key="1">
    <citation type="submission" date="2018-05" db="EMBL/GenBank/DDBJ databases">
        <authorList>
            <person name="Lanie J.A."/>
            <person name="Ng W.-L."/>
            <person name="Kazmierczak K.M."/>
            <person name="Andrzejewski T.M."/>
            <person name="Davidsen T.M."/>
            <person name="Wayne K.J."/>
            <person name="Tettelin H."/>
            <person name="Glass J.I."/>
            <person name="Rusch D."/>
            <person name="Podicherti R."/>
            <person name="Tsui H.-C.T."/>
            <person name="Winkler M.E."/>
        </authorList>
    </citation>
    <scope>NUCLEOTIDE SEQUENCE</scope>
</reference>
<dbReference type="AlphaFoldDB" id="A0A383AI53"/>